<evidence type="ECO:0000259" key="3">
    <source>
        <dbReference type="PROSITE" id="PS51074"/>
    </source>
</evidence>
<protein>
    <recommendedName>
        <fullName evidence="3">DPH-type MB domain-containing protein</fullName>
    </recommendedName>
</protein>
<gene>
    <name evidence="4" type="ORF">H4219_003212</name>
</gene>
<dbReference type="GO" id="GO:0046872">
    <property type="term" value="F:metal ion binding"/>
    <property type="evidence" value="ECO:0007669"/>
    <property type="project" value="UniProtKB-KW"/>
</dbReference>
<dbReference type="SUPFAM" id="SSF46565">
    <property type="entry name" value="Chaperone J-domain"/>
    <property type="match status" value="1"/>
</dbReference>
<dbReference type="SUPFAM" id="SSF144217">
    <property type="entry name" value="CSL zinc finger"/>
    <property type="match status" value="1"/>
</dbReference>
<keyword evidence="2" id="KW-0408">Iron</keyword>
<dbReference type="AlphaFoldDB" id="A0A9W7ZVG8"/>
<dbReference type="GO" id="GO:0017183">
    <property type="term" value="P:protein histidyl modification to diphthamide"/>
    <property type="evidence" value="ECO:0007669"/>
    <property type="project" value="InterPro"/>
</dbReference>
<dbReference type="Gene3D" id="3.10.660.10">
    <property type="entry name" value="DPH Zinc finger"/>
    <property type="match status" value="1"/>
</dbReference>
<dbReference type="Gene3D" id="1.10.287.110">
    <property type="entry name" value="DnaJ domain"/>
    <property type="match status" value="1"/>
</dbReference>
<comment type="caution">
    <text evidence="4">The sequence shown here is derived from an EMBL/GenBank/DDBJ whole genome shotgun (WGS) entry which is preliminary data.</text>
</comment>
<feature type="domain" description="DPH-type MB" evidence="3">
    <location>
        <begin position="61"/>
        <end position="128"/>
    </location>
</feature>
<keyword evidence="5" id="KW-1185">Reference proteome</keyword>
<dbReference type="InterPro" id="IPR044248">
    <property type="entry name" value="DPH3/4-like"/>
</dbReference>
<dbReference type="PROSITE" id="PS51074">
    <property type="entry name" value="DPH_MB"/>
    <property type="match status" value="1"/>
</dbReference>
<proteinExistence type="predicted"/>
<dbReference type="EMBL" id="JANBPU010000072">
    <property type="protein sequence ID" value="KAJ1917401.1"/>
    <property type="molecule type" value="Genomic_DNA"/>
</dbReference>
<evidence type="ECO:0000256" key="1">
    <source>
        <dbReference type="ARBA" id="ARBA00022723"/>
    </source>
</evidence>
<dbReference type="InterPro" id="IPR007872">
    <property type="entry name" value="DPH_MB_dom"/>
</dbReference>
<dbReference type="InterPro" id="IPR018253">
    <property type="entry name" value="DnaJ_domain_CS"/>
</dbReference>
<accession>A0A9W7ZVG8</accession>
<sequence length="137" mass="15920">MSAAALDQKPAKDTITKNVNDAGTDVFIEIHKAWETLKDPVKRQKYDETRQLEMQRSRGVVQDEVDLDDMEFNEDWPICKLKLDTNLEEFSYLCRCSGSYIIRYQDLEDGHDLAYCTQCSLKIRVLYGEVVDSQDEE</sequence>
<evidence type="ECO:0000256" key="2">
    <source>
        <dbReference type="ARBA" id="ARBA00023004"/>
    </source>
</evidence>
<dbReference type="InterPro" id="IPR036671">
    <property type="entry name" value="DPH_MB_sf"/>
</dbReference>
<organism evidence="4 5">
    <name type="scientific">Mycoemilia scoparia</name>
    <dbReference type="NCBI Taxonomy" id="417184"/>
    <lineage>
        <taxon>Eukaryota</taxon>
        <taxon>Fungi</taxon>
        <taxon>Fungi incertae sedis</taxon>
        <taxon>Zoopagomycota</taxon>
        <taxon>Kickxellomycotina</taxon>
        <taxon>Kickxellomycetes</taxon>
        <taxon>Kickxellales</taxon>
        <taxon>Kickxellaceae</taxon>
        <taxon>Mycoemilia</taxon>
    </lineage>
</organism>
<evidence type="ECO:0000313" key="4">
    <source>
        <dbReference type="EMBL" id="KAJ1917401.1"/>
    </source>
</evidence>
<reference evidence="4" key="1">
    <citation type="submission" date="2022-07" db="EMBL/GenBank/DDBJ databases">
        <title>Phylogenomic reconstructions and comparative analyses of Kickxellomycotina fungi.</title>
        <authorList>
            <person name="Reynolds N.K."/>
            <person name="Stajich J.E."/>
            <person name="Barry K."/>
            <person name="Grigoriev I.V."/>
            <person name="Crous P."/>
            <person name="Smith M.E."/>
        </authorList>
    </citation>
    <scope>NUCLEOTIDE SEQUENCE</scope>
    <source>
        <strain evidence="4">NBRC 100468</strain>
    </source>
</reference>
<dbReference type="PANTHER" id="PTHR21454:SF49">
    <property type="entry name" value="RE24848P"/>
    <property type="match status" value="1"/>
</dbReference>
<dbReference type="OrthoDB" id="445556at2759"/>
<dbReference type="InterPro" id="IPR036869">
    <property type="entry name" value="J_dom_sf"/>
</dbReference>
<dbReference type="Proteomes" id="UP001150538">
    <property type="component" value="Unassembled WGS sequence"/>
</dbReference>
<name>A0A9W7ZVG8_9FUNG</name>
<evidence type="ECO:0000313" key="5">
    <source>
        <dbReference type="Proteomes" id="UP001150538"/>
    </source>
</evidence>
<dbReference type="Pfam" id="PF05207">
    <property type="entry name" value="Zn_ribbon_CSL"/>
    <property type="match status" value="1"/>
</dbReference>
<dbReference type="PANTHER" id="PTHR21454">
    <property type="entry name" value="DPH3 HOMOLOG-RELATED"/>
    <property type="match status" value="1"/>
</dbReference>
<dbReference type="PROSITE" id="PS00636">
    <property type="entry name" value="DNAJ_1"/>
    <property type="match status" value="1"/>
</dbReference>
<keyword evidence="1" id="KW-0479">Metal-binding</keyword>